<evidence type="ECO:0000313" key="2">
    <source>
        <dbReference type="EMBL" id="AOS61703.1"/>
    </source>
</evidence>
<feature type="compositionally biased region" description="Basic and acidic residues" evidence="1">
    <location>
        <begin position="141"/>
        <end position="154"/>
    </location>
</feature>
<feature type="compositionally biased region" description="Polar residues" evidence="1">
    <location>
        <begin position="129"/>
        <end position="140"/>
    </location>
</feature>
<dbReference type="Proteomes" id="UP000095210">
    <property type="component" value="Chromosome"/>
</dbReference>
<gene>
    <name evidence="2" type="ORF">TL08_04365</name>
</gene>
<evidence type="ECO:0000313" key="3">
    <source>
        <dbReference type="Proteomes" id="UP000095210"/>
    </source>
</evidence>
<protein>
    <submittedName>
        <fullName evidence="2">Uncharacterized protein</fullName>
    </submittedName>
</protein>
<accession>A0AAC9HM28</accession>
<reference evidence="3" key="1">
    <citation type="submission" date="2016-03" db="EMBL/GenBank/DDBJ databases">
        <title>Complete genome sequence of the type strain Actinoalloteichus hymeniacidonis DSM 45092.</title>
        <authorList>
            <person name="Schaffert L."/>
            <person name="Albersmeier A."/>
            <person name="Winkler A."/>
            <person name="Kalinowski J."/>
            <person name="Zotchev S."/>
            <person name="Ruckert C."/>
        </authorList>
    </citation>
    <scope>NUCLEOTIDE SEQUENCE [LARGE SCALE GENOMIC DNA]</scope>
    <source>
        <strain evidence="3">HPA177(T) (DSM 45092(T))</strain>
    </source>
</reference>
<proteinExistence type="predicted"/>
<name>A0AAC9HM28_9PSEU</name>
<evidence type="ECO:0000256" key="1">
    <source>
        <dbReference type="SAM" id="MobiDB-lite"/>
    </source>
</evidence>
<dbReference type="EMBL" id="CP014859">
    <property type="protein sequence ID" value="AOS61703.1"/>
    <property type="molecule type" value="Genomic_DNA"/>
</dbReference>
<organism evidence="2 3">
    <name type="scientific">Actinoalloteichus hymeniacidonis</name>
    <dbReference type="NCBI Taxonomy" id="340345"/>
    <lineage>
        <taxon>Bacteria</taxon>
        <taxon>Bacillati</taxon>
        <taxon>Actinomycetota</taxon>
        <taxon>Actinomycetes</taxon>
        <taxon>Pseudonocardiales</taxon>
        <taxon>Pseudonocardiaceae</taxon>
        <taxon>Actinoalloteichus</taxon>
    </lineage>
</organism>
<dbReference type="AlphaFoldDB" id="A0AAC9HM28"/>
<feature type="region of interest" description="Disordered" evidence="1">
    <location>
        <begin position="119"/>
        <end position="193"/>
    </location>
</feature>
<sequence>MCPVPERATCRAGKAPVAFGGGRREQHARSVRMPCSASARFQADCPPPFLDRQWTGCRESDDPSTCPLFAITGAVAIGLVPPTDPIAAAVVPVAASTHRDSAARWLRAVLGPRMPAIGAAPPLDLGNDRSATQRQYQAQRQEGDPDHADEDIQHRPIVWSTQVDRQRNRPCGRRRSPCGSHRSDAASPPLMTRLQDVTRLWRCPPRCRSPAPG</sequence>
<keyword evidence="3" id="KW-1185">Reference proteome</keyword>
<dbReference type="KEGG" id="ahm:TL08_04365"/>